<feature type="domain" description="DUS-like FMN-binding" evidence="12">
    <location>
        <begin position="15"/>
        <end position="310"/>
    </location>
</feature>
<dbReference type="InterPro" id="IPR013785">
    <property type="entry name" value="Aldolase_TIM"/>
</dbReference>
<organism evidence="13">
    <name type="scientific">hydrocarbon metagenome</name>
    <dbReference type="NCBI Taxonomy" id="938273"/>
    <lineage>
        <taxon>unclassified sequences</taxon>
        <taxon>metagenomes</taxon>
        <taxon>ecological metagenomes</taxon>
    </lineage>
</organism>
<dbReference type="EMBL" id="LNQE01001832">
    <property type="protein sequence ID" value="KUG04988.1"/>
    <property type="molecule type" value="Genomic_DNA"/>
</dbReference>
<dbReference type="AlphaFoldDB" id="A0A0W8E8Z6"/>
<protein>
    <submittedName>
        <fullName evidence="13">Trna dihydrouridine synthase b</fullName>
    </submittedName>
</protein>
<dbReference type="PANTHER" id="PTHR45846">
    <property type="entry name" value="TRNA-DIHYDROURIDINE(47) SYNTHASE [NAD(P)(+)]-LIKE"/>
    <property type="match status" value="1"/>
</dbReference>
<dbReference type="GO" id="GO:0017150">
    <property type="term" value="F:tRNA dihydrouridine synthase activity"/>
    <property type="evidence" value="ECO:0007669"/>
    <property type="project" value="InterPro"/>
</dbReference>
<gene>
    <name evidence="13" type="ORF">ASZ90_017597</name>
</gene>
<comment type="function">
    <text evidence="2">Catalyzes the synthesis of 5,6-dihydrouridine (D), a modified base found in the D-loop of most tRNAs, via the reduction of the C5-C6 double bond in target uridines.</text>
</comment>
<dbReference type="PIRSF" id="PIRSF006621">
    <property type="entry name" value="Dus"/>
    <property type="match status" value="1"/>
</dbReference>
<comment type="catalytic activity">
    <reaction evidence="11">
        <text>a 5,6-dihydrouridine in tRNA + NAD(+) = a uridine in tRNA + NADH + H(+)</text>
        <dbReference type="Rhea" id="RHEA:54452"/>
        <dbReference type="Rhea" id="RHEA-COMP:13339"/>
        <dbReference type="Rhea" id="RHEA-COMP:13887"/>
        <dbReference type="ChEBI" id="CHEBI:15378"/>
        <dbReference type="ChEBI" id="CHEBI:57540"/>
        <dbReference type="ChEBI" id="CHEBI:57945"/>
        <dbReference type="ChEBI" id="CHEBI:65315"/>
        <dbReference type="ChEBI" id="CHEBI:74443"/>
    </reaction>
</comment>
<keyword evidence="4" id="KW-0285">Flavoprotein</keyword>
<dbReference type="InterPro" id="IPR024036">
    <property type="entry name" value="tRNA-dHydroUridine_Synthase_C"/>
</dbReference>
<evidence type="ECO:0000256" key="6">
    <source>
        <dbReference type="ARBA" id="ARBA00022694"/>
    </source>
</evidence>
<evidence type="ECO:0000256" key="8">
    <source>
        <dbReference type="ARBA" id="ARBA00022884"/>
    </source>
</evidence>
<keyword evidence="8" id="KW-0694">RNA-binding</keyword>
<evidence type="ECO:0000256" key="3">
    <source>
        <dbReference type="ARBA" id="ARBA00022555"/>
    </source>
</evidence>
<keyword evidence="7" id="KW-0521">NADP</keyword>
<dbReference type="Pfam" id="PF01207">
    <property type="entry name" value="Dus"/>
    <property type="match status" value="1"/>
</dbReference>
<accession>A0A0W8E8Z6</accession>
<dbReference type="NCBIfam" id="TIGR00737">
    <property type="entry name" value="nifR3_yhdG"/>
    <property type="match status" value="1"/>
</dbReference>
<dbReference type="PANTHER" id="PTHR45846:SF1">
    <property type="entry name" value="TRNA-DIHYDROURIDINE(47) SYNTHASE [NAD(P)(+)]-LIKE"/>
    <property type="match status" value="1"/>
</dbReference>
<keyword evidence="9" id="KW-0560">Oxidoreductase</keyword>
<dbReference type="InterPro" id="IPR018517">
    <property type="entry name" value="tRNA_hU_synthase_CS"/>
</dbReference>
<evidence type="ECO:0000259" key="12">
    <source>
        <dbReference type="Pfam" id="PF01207"/>
    </source>
</evidence>
<dbReference type="InterPro" id="IPR004652">
    <property type="entry name" value="DusB-like"/>
</dbReference>
<keyword evidence="3" id="KW-0820">tRNA-binding</keyword>
<evidence type="ECO:0000256" key="1">
    <source>
        <dbReference type="ARBA" id="ARBA00001917"/>
    </source>
</evidence>
<evidence type="ECO:0000256" key="4">
    <source>
        <dbReference type="ARBA" id="ARBA00022630"/>
    </source>
</evidence>
<comment type="catalytic activity">
    <reaction evidence="10">
        <text>a 5,6-dihydrouridine in tRNA + NADP(+) = a uridine in tRNA + NADPH + H(+)</text>
        <dbReference type="Rhea" id="RHEA:23624"/>
        <dbReference type="Rhea" id="RHEA-COMP:13339"/>
        <dbReference type="Rhea" id="RHEA-COMP:13887"/>
        <dbReference type="ChEBI" id="CHEBI:15378"/>
        <dbReference type="ChEBI" id="CHEBI:57783"/>
        <dbReference type="ChEBI" id="CHEBI:58349"/>
        <dbReference type="ChEBI" id="CHEBI:65315"/>
        <dbReference type="ChEBI" id="CHEBI:74443"/>
    </reaction>
</comment>
<dbReference type="GO" id="GO:0000049">
    <property type="term" value="F:tRNA binding"/>
    <property type="evidence" value="ECO:0007669"/>
    <property type="project" value="UniProtKB-KW"/>
</dbReference>
<evidence type="ECO:0000256" key="7">
    <source>
        <dbReference type="ARBA" id="ARBA00022857"/>
    </source>
</evidence>
<keyword evidence="6" id="KW-0819">tRNA processing</keyword>
<keyword evidence="5" id="KW-0288">FMN</keyword>
<reference evidence="13" key="1">
    <citation type="journal article" date="2015" name="Proc. Natl. Acad. Sci. U.S.A.">
        <title>Networks of energetic and metabolic interactions define dynamics in microbial communities.</title>
        <authorList>
            <person name="Embree M."/>
            <person name="Liu J.K."/>
            <person name="Al-Bassam M.M."/>
            <person name="Zengler K."/>
        </authorList>
    </citation>
    <scope>NUCLEOTIDE SEQUENCE</scope>
</reference>
<dbReference type="SUPFAM" id="SSF51395">
    <property type="entry name" value="FMN-linked oxidoreductases"/>
    <property type="match status" value="1"/>
</dbReference>
<dbReference type="GO" id="GO:0050660">
    <property type="term" value="F:flavin adenine dinucleotide binding"/>
    <property type="evidence" value="ECO:0007669"/>
    <property type="project" value="InterPro"/>
</dbReference>
<comment type="cofactor">
    <cofactor evidence="1">
        <name>FMN</name>
        <dbReference type="ChEBI" id="CHEBI:58210"/>
    </cofactor>
</comment>
<evidence type="ECO:0000313" key="13">
    <source>
        <dbReference type="EMBL" id="KUG04988.1"/>
    </source>
</evidence>
<comment type="caution">
    <text evidence="13">The sequence shown here is derived from an EMBL/GenBank/DDBJ whole genome shotgun (WGS) entry which is preliminary data.</text>
</comment>
<evidence type="ECO:0000256" key="10">
    <source>
        <dbReference type="ARBA" id="ARBA00048205"/>
    </source>
</evidence>
<dbReference type="CDD" id="cd02801">
    <property type="entry name" value="DUS_like_FMN"/>
    <property type="match status" value="1"/>
</dbReference>
<dbReference type="InterPro" id="IPR001269">
    <property type="entry name" value="DUS_fam"/>
</dbReference>
<dbReference type="Gene3D" id="1.10.1200.80">
    <property type="entry name" value="Putative flavin oxidoreducatase, domain 2"/>
    <property type="match status" value="1"/>
</dbReference>
<dbReference type="InterPro" id="IPR035587">
    <property type="entry name" value="DUS-like_FMN-bd"/>
</dbReference>
<sequence>MFSIGTVTINNRIIAAPMAGITDKANRIIASSFGCGMTCSEMISDMGLIYGQKKTQHIADISGEKRPISVQIFGSDPEKMAEGAIIIEEMGADIIDINMGCPTPKIVKNGEGSALMLDLPRSRDIIRSIVKAVQVPVTVKMRRGWDDVSTTCLELAGIAEQEGAQAVTLHARSRMQFYSGQADWSLIKEVKKNSSIPVIGNGDIWSADDAVRMLAETGCDAVMIGRAAMGNPFIFRETVELVEKGNRIPPPTWEERIQTAIKHLDLACSFKGEAVAVREMRKHFSWYIKGRSGAAKIRQQINTAQTRDQLIQALK</sequence>
<evidence type="ECO:0000256" key="11">
    <source>
        <dbReference type="ARBA" id="ARBA00048802"/>
    </source>
</evidence>
<evidence type="ECO:0000256" key="2">
    <source>
        <dbReference type="ARBA" id="ARBA00002790"/>
    </source>
</evidence>
<dbReference type="PROSITE" id="PS01136">
    <property type="entry name" value="UPF0034"/>
    <property type="match status" value="1"/>
</dbReference>
<dbReference type="Gene3D" id="3.20.20.70">
    <property type="entry name" value="Aldolase class I"/>
    <property type="match status" value="1"/>
</dbReference>
<evidence type="ECO:0000256" key="9">
    <source>
        <dbReference type="ARBA" id="ARBA00023002"/>
    </source>
</evidence>
<evidence type="ECO:0000256" key="5">
    <source>
        <dbReference type="ARBA" id="ARBA00022643"/>
    </source>
</evidence>
<name>A0A0W8E8Z6_9ZZZZ</name>
<proteinExistence type="predicted"/>